<dbReference type="RefSeq" id="WP_137276150.1">
    <property type="nucleotide sequence ID" value="NZ_QKNX01000002.1"/>
</dbReference>
<evidence type="ECO:0000256" key="1">
    <source>
        <dbReference type="SAM" id="MobiDB-lite"/>
    </source>
</evidence>
<dbReference type="OrthoDB" id="336685at2157"/>
<protein>
    <submittedName>
        <fullName evidence="2">Uncharacterized protein</fullName>
    </submittedName>
</protein>
<evidence type="ECO:0000313" key="2">
    <source>
        <dbReference type="EMBL" id="TKR26234.1"/>
    </source>
</evidence>
<comment type="caution">
    <text evidence="2">The sequence shown here is derived from an EMBL/GenBank/DDBJ whole genome shotgun (WGS) entry which is preliminary data.</text>
</comment>
<gene>
    <name evidence="2" type="ORF">DM868_06990</name>
</gene>
<feature type="region of interest" description="Disordered" evidence="1">
    <location>
        <begin position="44"/>
        <end position="71"/>
    </location>
</feature>
<dbReference type="EMBL" id="QKNX01000002">
    <property type="protein sequence ID" value="TKR26234.1"/>
    <property type="molecule type" value="Genomic_DNA"/>
</dbReference>
<dbReference type="Proteomes" id="UP000308037">
    <property type="component" value="Unassembled WGS sequence"/>
</dbReference>
<dbReference type="AlphaFoldDB" id="A0A4U5JBL1"/>
<accession>A0A4U5JBL1</accession>
<sequence>MHHLACFWFEAAGMSVLQSGSIHDGTFWYFDTGEELNGVVFETSDRNVRDAPTPAPDETYPPRGDPIDLPS</sequence>
<evidence type="ECO:0000313" key="3">
    <source>
        <dbReference type="Proteomes" id="UP000308037"/>
    </source>
</evidence>
<reference evidence="2 3" key="1">
    <citation type="submission" date="2019-04" db="EMBL/GenBank/DDBJ databases">
        <title>Natronomonas sp. F20-122 a newhaloarchaeon isolated from a saline saltern of Isla Bacuta, Huelva, Spain.</title>
        <authorList>
            <person name="Duran-Viseras A."/>
            <person name="Sanchez-Porro C."/>
            <person name="Ventosa A."/>
        </authorList>
    </citation>
    <scope>NUCLEOTIDE SEQUENCE [LARGE SCALE GENOMIC DNA]</scope>
    <source>
        <strain evidence="2 3">F20-122</strain>
    </source>
</reference>
<organism evidence="2 3">
    <name type="scientific">Natronomonas salsuginis</name>
    <dbReference type="NCBI Taxonomy" id="2217661"/>
    <lineage>
        <taxon>Archaea</taxon>
        <taxon>Methanobacteriati</taxon>
        <taxon>Methanobacteriota</taxon>
        <taxon>Stenosarchaea group</taxon>
        <taxon>Halobacteria</taxon>
        <taxon>Halobacteriales</taxon>
        <taxon>Natronomonadaceae</taxon>
        <taxon>Natronomonas</taxon>
    </lineage>
</organism>
<keyword evidence="3" id="KW-1185">Reference proteome</keyword>
<proteinExistence type="predicted"/>
<name>A0A4U5JBL1_9EURY</name>